<name>A0A839GSV7_9BACT</name>
<dbReference type="InterPro" id="IPR050483">
    <property type="entry name" value="CoA-transferase_III_domain"/>
</dbReference>
<dbReference type="InterPro" id="IPR044855">
    <property type="entry name" value="CoA-Trfase_III_dom3_sf"/>
</dbReference>
<gene>
    <name evidence="2" type="ORF">FHS90_003295</name>
</gene>
<keyword evidence="3" id="KW-1185">Reference proteome</keyword>
<dbReference type="Gene3D" id="3.40.50.10540">
    <property type="entry name" value="Crotonobetainyl-coa:carnitine coa-transferase, domain 1"/>
    <property type="match status" value="1"/>
</dbReference>
<evidence type="ECO:0000256" key="1">
    <source>
        <dbReference type="ARBA" id="ARBA00022679"/>
    </source>
</evidence>
<keyword evidence="1 2" id="KW-0808">Transferase</keyword>
<dbReference type="EMBL" id="JACJIQ010000014">
    <property type="protein sequence ID" value="MBA9078565.1"/>
    <property type="molecule type" value="Genomic_DNA"/>
</dbReference>
<evidence type="ECO:0000313" key="2">
    <source>
        <dbReference type="EMBL" id="MBA9078565.1"/>
    </source>
</evidence>
<dbReference type="PANTHER" id="PTHR48207">
    <property type="entry name" value="SUCCINATE--HYDROXYMETHYLGLUTARATE COA-TRANSFERASE"/>
    <property type="match status" value="1"/>
</dbReference>
<protein>
    <submittedName>
        <fullName evidence="2">Crotonobetainyl-CoA:carnitine CoA-transferase CaiB-like acyl-CoA transferase</fullName>
    </submittedName>
</protein>
<dbReference type="Proteomes" id="UP000563094">
    <property type="component" value="Unassembled WGS sequence"/>
</dbReference>
<sequence>MPQNQGVFHDLLVVELASVLAGPSVGQFFAEMGATVIKIENLRSRGDVTRQWKLSSEDPSQDVSAYFAAANWGKKSVCLDLASAEAKRAVYELVAKADVVLVSFKPGDAEKLGMEYETLSAKNPRLLYGHVTGYGNESKRAGYDAVLQAEAGFMYMNGEKGGGPVKMPVAMIDLMAAHQLKEGLLAALYLREKTGQGQYVEVSLLRAALSSLANQATNYLVAGKAPERMGSEHPNIVPYGTVYTTADGKELVLAVGDDRQFSSLCQVLEEPALAGQEMYKTNKGRVINRVALNVRLSELVNRFEREPLLQALIQQHVPAGAVHTVPEALAQPLGLGQLLAGENGQWQGVRQVAITAEMVARAELSFPPGLGQHTWEVLQEVAGLTSQELARMAGQGQIYPAGSENEN</sequence>
<dbReference type="GO" id="GO:0008410">
    <property type="term" value="F:CoA-transferase activity"/>
    <property type="evidence" value="ECO:0007669"/>
    <property type="project" value="TreeGrafter"/>
</dbReference>
<comment type="caution">
    <text evidence="2">The sequence shown here is derived from an EMBL/GenBank/DDBJ whole genome shotgun (WGS) entry which is preliminary data.</text>
</comment>
<dbReference type="AlphaFoldDB" id="A0A839GSV7"/>
<evidence type="ECO:0000313" key="3">
    <source>
        <dbReference type="Proteomes" id="UP000563094"/>
    </source>
</evidence>
<dbReference type="PANTHER" id="PTHR48207:SF3">
    <property type="entry name" value="SUCCINATE--HYDROXYMETHYLGLUTARATE COA-TRANSFERASE"/>
    <property type="match status" value="1"/>
</dbReference>
<dbReference type="InterPro" id="IPR003673">
    <property type="entry name" value="CoA-Trfase_fam_III"/>
</dbReference>
<proteinExistence type="predicted"/>
<dbReference type="SUPFAM" id="SSF89796">
    <property type="entry name" value="CoA-transferase family III (CaiB/BaiF)"/>
    <property type="match status" value="1"/>
</dbReference>
<reference evidence="2 3" key="1">
    <citation type="submission" date="2020-08" db="EMBL/GenBank/DDBJ databases">
        <title>Genomic Encyclopedia of Type Strains, Phase IV (KMG-IV): sequencing the most valuable type-strain genomes for metagenomic binning, comparative biology and taxonomic classification.</title>
        <authorList>
            <person name="Goeker M."/>
        </authorList>
    </citation>
    <scope>NUCLEOTIDE SEQUENCE [LARGE SCALE GENOMIC DNA]</scope>
    <source>
        <strain evidence="2 3">DSM 29854</strain>
    </source>
</reference>
<dbReference type="InterPro" id="IPR023606">
    <property type="entry name" value="CoA-Trfase_III_dom_1_sf"/>
</dbReference>
<dbReference type="Pfam" id="PF02515">
    <property type="entry name" value="CoA_transf_3"/>
    <property type="match status" value="1"/>
</dbReference>
<dbReference type="Gene3D" id="3.30.1540.10">
    <property type="entry name" value="formyl-coa transferase, domain 3"/>
    <property type="match status" value="1"/>
</dbReference>
<organism evidence="2 3">
    <name type="scientific">Rufibacter quisquiliarum</name>
    <dbReference type="NCBI Taxonomy" id="1549639"/>
    <lineage>
        <taxon>Bacteria</taxon>
        <taxon>Pseudomonadati</taxon>
        <taxon>Bacteroidota</taxon>
        <taxon>Cytophagia</taxon>
        <taxon>Cytophagales</taxon>
        <taxon>Hymenobacteraceae</taxon>
        <taxon>Rufibacter</taxon>
    </lineage>
</organism>
<dbReference type="RefSeq" id="WP_182513738.1">
    <property type="nucleotide sequence ID" value="NZ_JACJIQ010000014.1"/>
</dbReference>
<accession>A0A839GSV7</accession>